<feature type="compositionally biased region" description="Low complexity" evidence="2">
    <location>
        <begin position="7"/>
        <end position="21"/>
    </location>
</feature>
<dbReference type="OrthoDB" id="3191171at2"/>
<dbReference type="AlphaFoldDB" id="A0A1H6FW60"/>
<reference evidence="5" key="1">
    <citation type="submission" date="2016-10" db="EMBL/GenBank/DDBJ databases">
        <authorList>
            <person name="Varghese N."/>
            <person name="Submissions S."/>
        </authorList>
    </citation>
    <scope>NUCLEOTIDE SEQUENCE [LARGE SCALE GENOMIC DNA]</scope>
    <source>
        <strain evidence="5">ATCC 35263</strain>
    </source>
</reference>
<dbReference type="SMART" id="SM00422">
    <property type="entry name" value="HTH_MERR"/>
    <property type="match status" value="1"/>
</dbReference>
<dbReference type="PROSITE" id="PS50937">
    <property type="entry name" value="HTH_MERR_2"/>
    <property type="match status" value="1"/>
</dbReference>
<dbReference type="Pfam" id="PF13411">
    <property type="entry name" value="MerR_1"/>
    <property type="match status" value="1"/>
</dbReference>
<name>A0A1H6FW60_THEAL</name>
<dbReference type="Gene3D" id="1.10.1660.10">
    <property type="match status" value="1"/>
</dbReference>
<evidence type="ECO:0000313" key="5">
    <source>
        <dbReference type="Proteomes" id="UP000222056"/>
    </source>
</evidence>
<evidence type="ECO:0000256" key="2">
    <source>
        <dbReference type="SAM" id="MobiDB-lite"/>
    </source>
</evidence>
<dbReference type="SUPFAM" id="SSF46955">
    <property type="entry name" value="Putative DNA-binding domain"/>
    <property type="match status" value="1"/>
</dbReference>
<dbReference type="Proteomes" id="UP000222056">
    <property type="component" value="Unassembled WGS sequence"/>
</dbReference>
<protein>
    <submittedName>
        <fullName evidence="4">DNA-binding transcriptional regulator, MerR family</fullName>
    </submittedName>
</protein>
<organism evidence="4 5">
    <name type="scientific">Thermoleophilum album</name>
    <dbReference type="NCBI Taxonomy" id="29539"/>
    <lineage>
        <taxon>Bacteria</taxon>
        <taxon>Bacillati</taxon>
        <taxon>Actinomycetota</taxon>
        <taxon>Thermoleophilia</taxon>
        <taxon>Thermoleophilales</taxon>
        <taxon>Thermoleophilaceae</taxon>
        <taxon>Thermoleophilum</taxon>
    </lineage>
</organism>
<dbReference type="InterPro" id="IPR000551">
    <property type="entry name" value="MerR-type_HTH_dom"/>
</dbReference>
<accession>A0A1H6FW60</accession>
<dbReference type="GO" id="GO:0003700">
    <property type="term" value="F:DNA-binding transcription factor activity"/>
    <property type="evidence" value="ECO:0007669"/>
    <property type="project" value="InterPro"/>
</dbReference>
<feature type="region of interest" description="Disordered" evidence="2">
    <location>
        <begin position="1"/>
        <end position="42"/>
    </location>
</feature>
<keyword evidence="1 4" id="KW-0238">DNA-binding</keyword>
<evidence type="ECO:0000256" key="1">
    <source>
        <dbReference type="ARBA" id="ARBA00023125"/>
    </source>
</evidence>
<feature type="compositionally biased region" description="Low complexity" evidence="2">
    <location>
        <begin position="28"/>
        <end position="41"/>
    </location>
</feature>
<dbReference type="InterPro" id="IPR047057">
    <property type="entry name" value="MerR_fam"/>
</dbReference>
<dbReference type="RefSeq" id="WP_093118070.1">
    <property type="nucleotide sequence ID" value="NZ_FNWJ01000002.1"/>
</dbReference>
<keyword evidence="5" id="KW-1185">Reference proteome</keyword>
<dbReference type="GO" id="GO:0003677">
    <property type="term" value="F:DNA binding"/>
    <property type="evidence" value="ECO:0007669"/>
    <property type="project" value="UniProtKB-KW"/>
</dbReference>
<dbReference type="STRING" id="29539.SAMN02745716_1664"/>
<dbReference type="PANTHER" id="PTHR30204">
    <property type="entry name" value="REDOX-CYCLING DRUG-SENSING TRANSCRIPTIONAL ACTIVATOR SOXR"/>
    <property type="match status" value="1"/>
</dbReference>
<dbReference type="PANTHER" id="PTHR30204:SF89">
    <property type="entry name" value="HTH MERR-TYPE DOMAIN-CONTAINING PROTEIN"/>
    <property type="match status" value="1"/>
</dbReference>
<feature type="domain" description="HTH merR-type" evidence="3">
    <location>
        <begin position="60"/>
        <end position="118"/>
    </location>
</feature>
<evidence type="ECO:0000313" key="4">
    <source>
        <dbReference type="EMBL" id="SEH14540.1"/>
    </source>
</evidence>
<dbReference type="EMBL" id="FNWJ01000002">
    <property type="protein sequence ID" value="SEH14540.1"/>
    <property type="molecule type" value="Genomic_DNA"/>
</dbReference>
<gene>
    <name evidence="4" type="ORF">SAMN02745716_1664</name>
</gene>
<sequence length="272" mass="30366">MVRQVESEAGAAAQAAQTASETPDERSTGAPTPATEARPATSRGLTIGAVCKQLEREFPGLSVSKIRYLEDQKLISPRRTPGGYRIYTHADVERLRTILRLQRDEFLPLRVIRQELEARGQAISERGAAVHSGVVGRRQPALSLRHPPSLRPASEVLAELSLDPALLRELRDYGIVEGTLRDGELLLDESEREILRVAAELRSYGVGGRNLRVLRTSADREAALLEQLLAPSLRSRNPERRKQALEQLERLAERLSQLRQLMLLRDLRRLAG</sequence>
<proteinExistence type="predicted"/>
<dbReference type="CDD" id="cd00592">
    <property type="entry name" value="HTH_MerR-like"/>
    <property type="match status" value="1"/>
</dbReference>
<dbReference type="InterPro" id="IPR009061">
    <property type="entry name" value="DNA-bd_dom_put_sf"/>
</dbReference>
<evidence type="ECO:0000259" key="3">
    <source>
        <dbReference type="PROSITE" id="PS50937"/>
    </source>
</evidence>